<dbReference type="AlphaFoldDB" id="B0TUC5"/>
<evidence type="ECO:0000313" key="2">
    <source>
        <dbReference type="Proteomes" id="UP000001317"/>
    </source>
</evidence>
<keyword evidence="2" id="KW-1185">Reference proteome</keyword>
<accession>B0TUC5</accession>
<dbReference type="EMBL" id="CP000931">
    <property type="protein sequence ID" value="ABZ75425.1"/>
    <property type="molecule type" value="Genomic_DNA"/>
</dbReference>
<sequence length="176" mass="19474">MKENTFLGFKTTPMLATLTFICGLCLFLEHTVDPDMNSTLTCYSDTYRVGEGFKNNQQLVLKNTGNGVEVALNFFKGEKLIHKLMAVGTVKKVKDSILSYEVSLASEQHLRGVLQAESESSLQDAIRFSELVLGDGKSDKFLIKVLEMNKASNVVTVQVQPGNGLWACKINKTKFS</sequence>
<name>B0TUC5_SHEHH</name>
<dbReference type="HOGENOM" id="CLU_130419_0_0_6"/>
<proteinExistence type="predicted"/>
<dbReference type="STRING" id="458817.Shal_0850"/>
<dbReference type="Proteomes" id="UP000001317">
    <property type="component" value="Chromosome"/>
</dbReference>
<gene>
    <name evidence="1" type="ordered locus">Shal_0850</name>
</gene>
<evidence type="ECO:0000313" key="1">
    <source>
        <dbReference type="EMBL" id="ABZ75425.1"/>
    </source>
</evidence>
<dbReference type="KEGG" id="shl:Shal_0850"/>
<dbReference type="RefSeq" id="WP_012275977.1">
    <property type="nucleotide sequence ID" value="NC_010334.1"/>
</dbReference>
<reference evidence="1" key="1">
    <citation type="submission" date="2008-01" db="EMBL/GenBank/DDBJ databases">
        <title>Complete sequence of Shewanella halifaxensis HAW-EB4.</title>
        <authorList>
            <consortium name="US DOE Joint Genome Institute"/>
            <person name="Copeland A."/>
            <person name="Lucas S."/>
            <person name="Lapidus A."/>
            <person name="Glavina del Rio T."/>
            <person name="Dalin E."/>
            <person name="Tice H."/>
            <person name="Bruce D."/>
            <person name="Goodwin L."/>
            <person name="Pitluck S."/>
            <person name="Sims D."/>
            <person name="Brettin T."/>
            <person name="Detter J.C."/>
            <person name="Han C."/>
            <person name="Kuske C.R."/>
            <person name="Schmutz J."/>
            <person name="Larimer F."/>
            <person name="Land M."/>
            <person name="Hauser L."/>
            <person name="Kyrpides N."/>
            <person name="Kim E."/>
            <person name="Zhao J.-S."/>
            <person name="Richardson P."/>
        </authorList>
    </citation>
    <scope>NUCLEOTIDE SEQUENCE [LARGE SCALE GENOMIC DNA]</scope>
    <source>
        <strain evidence="1">HAW-EB4</strain>
    </source>
</reference>
<protein>
    <submittedName>
        <fullName evidence="1">Uncharacterized protein</fullName>
    </submittedName>
</protein>
<organism evidence="1 2">
    <name type="scientific">Shewanella halifaxensis (strain HAW-EB4)</name>
    <dbReference type="NCBI Taxonomy" id="458817"/>
    <lineage>
        <taxon>Bacteria</taxon>
        <taxon>Pseudomonadati</taxon>
        <taxon>Pseudomonadota</taxon>
        <taxon>Gammaproteobacteria</taxon>
        <taxon>Alteromonadales</taxon>
        <taxon>Shewanellaceae</taxon>
        <taxon>Shewanella</taxon>
    </lineage>
</organism>